<dbReference type="Gene3D" id="1.10.510.10">
    <property type="entry name" value="Transferase(Phosphotransferase) domain 1"/>
    <property type="match status" value="1"/>
</dbReference>
<dbReference type="GO" id="GO:0004674">
    <property type="term" value="F:protein serine/threonine kinase activity"/>
    <property type="evidence" value="ECO:0007669"/>
    <property type="project" value="UniProtKB-KW"/>
</dbReference>
<keyword evidence="2" id="KW-0723">Serine/threonine-protein kinase</keyword>
<dbReference type="InterPro" id="IPR045274">
    <property type="entry name" value="WAK-like"/>
</dbReference>
<dbReference type="InterPro" id="IPR017441">
    <property type="entry name" value="Protein_kinase_ATP_BS"/>
</dbReference>
<dbReference type="PROSITE" id="PS00108">
    <property type="entry name" value="PROTEIN_KINASE_ST"/>
    <property type="match status" value="1"/>
</dbReference>
<evidence type="ECO:0000259" key="16">
    <source>
        <dbReference type="PROSITE" id="PS50011"/>
    </source>
</evidence>
<dbReference type="FunFam" id="1.10.510.10:FF:000084">
    <property type="entry name" value="Wall-associated receptor kinase 2"/>
    <property type="match status" value="1"/>
</dbReference>
<feature type="signal peptide" evidence="15">
    <location>
        <begin position="1"/>
        <end position="27"/>
    </location>
</feature>
<evidence type="ECO:0000256" key="2">
    <source>
        <dbReference type="ARBA" id="ARBA00022527"/>
    </source>
</evidence>
<evidence type="ECO:0000256" key="1">
    <source>
        <dbReference type="ARBA" id="ARBA00004479"/>
    </source>
</evidence>
<dbReference type="InterPro" id="IPR000719">
    <property type="entry name" value="Prot_kinase_dom"/>
</dbReference>
<keyword evidence="7" id="KW-0418">Kinase</keyword>
<feature type="domain" description="Protein kinase" evidence="16">
    <location>
        <begin position="485"/>
        <end position="753"/>
    </location>
</feature>
<keyword evidence="18" id="KW-1185">Reference proteome</keyword>
<sequence>MPALTMAAAALLAAAVVTAMVSAAASAQPAAVPLPLVAPAPVGLPNCTTSCGGVEVPYPFGLGPPRCSLPGFNLTCDDTTTPGGAPPRLLLGDGTLVVAATGGPSIGTWVILRPPLVAAISLRNTTVRVLGAGIANISSGGNVTFGRSFITANASGGSVTTFTLSDRNELVVSGCNVVATLVGDLDEYTNVISGCAAFCSSSNTSKSEIRQPAGSKYCSGLGCCQAPVTVNYSRPEGVQISWLRGGADRQQDLLRLDPFVVVAEKGWFDQRPVADALVGPPGQRQQGPGIEAVPLVLQWTVTNVSQRDDRFPGPACSPAAARRLCRSANSECTTNGNGDYSCQCRGGYDGNPYLDGGCQDINECKQPPEVNGCFGDCTNTDGGFICKCPPRTRGDHTQRGGCVTSAFTGFSAAIGLGSGAGLILLVLVGIFVARKIKHRRARKLKQMFFTQNRGQLLHQLVSQSADIAERMIITLDELAKATNNFDKSREIGGGGHGIVYKGILSDLRVVAIKKSKITVQKEIDEFINEVAILSQINHRNIVRLLGCCLETEVPLLVYEFISNGTLFHHLHVQGPNSLPWSNRLRIATETAKAIAYLHSSVSIPVIHRDIKSSNILLDDTMTSKVSDFGASKYAPMDETGLTTKVQGTIGYLDPSYFYTGRLTERSDVFSFGVILVELLTRKKPFSYLTSDGEGLVSHFVSLHEEGNISQILDPQVIEEGGKEVQEVAILAVSCINLRAEERPTMRQVEHALEGLQVSNNKSFMVKDELEDGICLSPKEVQSIK</sequence>
<evidence type="ECO:0000256" key="14">
    <source>
        <dbReference type="SAM" id="Phobius"/>
    </source>
</evidence>
<dbReference type="SMART" id="SM00220">
    <property type="entry name" value="S_TKc"/>
    <property type="match status" value="1"/>
</dbReference>
<evidence type="ECO:0000313" key="18">
    <source>
        <dbReference type="Proteomes" id="UP001497457"/>
    </source>
</evidence>
<dbReference type="Pfam" id="PF13947">
    <property type="entry name" value="GUB_WAK_bind"/>
    <property type="match status" value="1"/>
</dbReference>
<keyword evidence="8 13" id="KW-0067">ATP-binding</keyword>
<feature type="transmembrane region" description="Helical" evidence="14">
    <location>
        <begin position="407"/>
        <end position="433"/>
    </location>
</feature>
<dbReference type="Gene3D" id="3.30.200.20">
    <property type="entry name" value="Phosphorylase Kinase, domain 1"/>
    <property type="match status" value="1"/>
</dbReference>
<dbReference type="CDD" id="cd00054">
    <property type="entry name" value="EGF_CA"/>
    <property type="match status" value="1"/>
</dbReference>
<evidence type="ECO:0000256" key="9">
    <source>
        <dbReference type="ARBA" id="ARBA00022989"/>
    </source>
</evidence>
<dbReference type="InterPro" id="IPR011009">
    <property type="entry name" value="Kinase-like_dom_sf"/>
</dbReference>
<evidence type="ECO:0000256" key="12">
    <source>
        <dbReference type="ARBA" id="ARBA00023180"/>
    </source>
</evidence>
<dbReference type="PANTHER" id="PTHR27005:SF504">
    <property type="entry name" value="PROTEIN KINASE DOMAIN-CONTAINING PROTEIN"/>
    <property type="match status" value="1"/>
</dbReference>
<dbReference type="Gene3D" id="2.10.25.10">
    <property type="entry name" value="Laminin"/>
    <property type="match status" value="1"/>
</dbReference>
<accession>A0ABC8XIU0</accession>
<keyword evidence="4 14" id="KW-0812">Transmembrane</keyword>
<dbReference type="PROSITE" id="PS00010">
    <property type="entry name" value="ASX_HYDROXYL"/>
    <property type="match status" value="1"/>
</dbReference>
<keyword evidence="11" id="KW-1015">Disulfide bond</keyword>
<dbReference type="InterPro" id="IPR025287">
    <property type="entry name" value="WAK_GUB"/>
</dbReference>
<dbReference type="SMART" id="SM00179">
    <property type="entry name" value="EGF_CA"/>
    <property type="match status" value="1"/>
</dbReference>
<dbReference type="EMBL" id="OZ075124">
    <property type="protein sequence ID" value="CAL4926343.1"/>
    <property type="molecule type" value="Genomic_DNA"/>
</dbReference>
<dbReference type="InterPro" id="IPR008271">
    <property type="entry name" value="Ser/Thr_kinase_AS"/>
</dbReference>
<evidence type="ECO:0000313" key="17">
    <source>
        <dbReference type="EMBL" id="CAL4926343.1"/>
    </source>
</evidence>
<dbReference type="PROSITE" id="PS01187">
    <property type="entry name" value="EGF_CA"/>
    <property type="match status" value="1"/>
</dbReference>
<dbReference type="FunFam" id="3.30.200.20:FF:000043">
    <property type="entry name" value="Wall-associated receptor kinase 2"/>
    <property type="match status" value="1"/>
</dbReference>
<evidence type="ECO:0000256" key="13">
    <source>
        <dbReference type="PROSITE-ProRule" id="PRU10141"/>
    </source>
</evidence>
<dbReference type="Pfam" id="PF00069">
    <property type="entry name" value="Pkinase"/>
    <property type="match status" value="1"/>
</dbReference>
<dbReference type="PANTHER" id="PTHR27005">
    <property type="entry name" value="WALL-ASSOCIATED RECEPTOR KINASE-LIKE 21"/>
    <property type="match status" value="1"/>
</dbReference>
<proteinExistence type="predicted"/>
<evidence type="ECO:0000256" key="5">
    <source>
        <dbReference type="ARBA" id="ARBA00022729"/>
    </source>
</evidence>
<comment type="subcellular location">
    <subcellularLocation>
        <location evidence="1">Membrane</location>
        <topology evidence="1">Single-pass type I membrane protein</topology>
    </subcellularLocation>
</comment>
<protein>
    <recommendedName>
        <fullName evidence="16">Protein kinase domain-containing protein</fullName>
    </recommendedName>
</protein>
<keyword evidence="6 13" id="KW-0547">Nucleotide-binding</keyword>
<dbReference type="AlphaFoldDB" id="A0ABC8XIU0"/>
<reference evidence="18" key="1">
    <citation type="submission" date="2024-06" db="EMBL/GenBank/DDBJ databases">
        <authorList>
            <person name="Ryan C."/>
        </authorList>
    </citation>
    <scope>NUCLEOTIDE SEQUENCE [LARGE SCALE GENOMIC DNA]</scope>
</reference>
<evidence type="ECO:0000256" key="7">
    <source>
        <dbReference type="ARBA" id="ARBA00022777"/>
    </source>
</evidence>
<reference evidence="17 18" key="2">
    <citation type="submission" date="2024-10" db="EMBL/GenBank/DDBJ databases">
        <authorList>
            <person name="Ryan C."/>
        </authorList>
    </citation>
    <scope>NUCLEOTIDE SEQUENCE [LARGE SCALE GENOMIC DNA]</scope>
</reference>
<feature type="chain" id="PRO_5044829703" description="Protein kinase domain-containing protein" evidence="15">
    <location>
        <begin position="28"/>
        <end position="784"/>
    </location>
</feature>
<dbReference type="SUPFAM" id="SSF56112">
    <property type="entry name" value="Protein kinase-like (PK-like)"/>
    <property type="match status" value="1"/>
</dbReference>
<dbReference type="SMART" id="SM00181">
    <property type="entry name" value="EGF"/>
    <property type="match status" value="2"/>
</dbReference>
<organism evidence="17 18">
    <name type="scientific">Urochloa decumbens</name>
    <dbReference type="NCBI Taxonomy" id="240449"/>
    <lineage>
        <taxon>Eukaryota</taxon>
        <taxon>Viridiplantae</taxon>
        <taxon>Streptophyta</taxon>
        <taxon>Embryophyta</taxon>
        <taxon>Tracheophyta</taxon>
        <taxon>Spermatophyta</taxon>
        <taxon>Magnoliopsida</taxon>
        <taxon>Liliopsida</taxon>
        <taxon>Poales</taxon>
        <taxon>Poaceae</taxon>
        <taxon>PACMAD clade</taxon>
        <taxon>Panicoideae</taxon>
        <taxon>Panicodae</taxon>
        <taxon>Paniceae</taxon>
        <taxon>Melinidinae</taxon>
        <taxon>Urochloa</taxon>
    </lineage>
</organism>
<dbReference type="InterPro" id="IPR018097">
    <property type="entry name" value="EGF_Ca-bd_CS"/>
</dbReference>
<dbReference type="InterPro" id="IPR000152">
    <property type="entry name" value="EGF-type_Asp/Asn_hydroxyl_site"/>
</dbReference>
<keyword evidence="5 15" id="KW-0732">Signal</keyword>
<name>A0ABC8XIU0_9POAL</name>
<dbReference type="GO" id="GO:0005524">
    <property type="term" value="F:ATP binding"/>
    <property type="evidence" value="ECO:0007669"/>
    <property type="project" value="UniProtKB-UniRule"/>
</dbReference>
<evidence type="ECO:0000256" key="3">
    <source>
        <dbReference type="ARBA" id="ARBA00022679"/>
    </source>
</evidence>
<dbReference type="PROSITE" id="PS50011">
    <property type="entry name" value="PROTEIN_KINASE_DOM"/>
    <property type="match status" value="1"/>
</dbReference>
<keyword evidence="12" id="KW-0325">Glycoprotein</keyword>
<dbReference type="InterPro" id="IPR000742">
    <property type="entry name" value="EGF"/>
</dbReference>
<evidence type="ECO:0000256" key="10">
    <source>
        <dbReference type="ARBA" id="ARBA00023136"/>
    </source>
</evidence>
<feature type="binding site" evidence="13">
    <location>
        <position position="514"/>
    </location>
    <ligand>
        <name>ATP</name>
        <dbReference type="ChEBI" id="CHEBI:30616"/>
    </ligand>
</feature>
<keyword evidence="9 14" id="KW-1133">Transmembrane helix</keyword>
<keyword evidence="3" id="KW-0808">Transferase</keyword>
<dbReference type="PROSITE" id="PS00107">
    <property type="entry name" value="PROTEIN_KINASE_ATP"/>
    <property type="match status" value="1"/>
</dbReference>
<keyword evidence="10 14" id="KW-0472">Membrane</keyword>
<evidence type="ECO:0000256" key="4">
    <source>
        <dbReference type="ARBA" id="ARBA00022692"/>
    </source>
</evidence>
<evidence type="ECO:0000256" key="15">
    <source>
        <dbReference type="SAM" id="SignalP"/>
    </source>
</evidence>
<dbReference type="InterPro" id="IPR001881">
    <property type="entry name" value="EGF-like_Ca-bd_dom"/>
</dbReference>
<dbReference type="Proteomes" id="UP001497457">
    <property type="component" value="Chromosome 14rd"/>
</dbReference>
<dbReference type="CDD" id="cd14066">
    <property type="entry name" value="STKc_IRAK"/>
    <property type="match status" value="1"/>
</dbReference>
<dbReference type="GO" id="GO:0016020">
    <property type="term" value="C:membrane"/>
    <property type="evidence" value="ECO:0007669"/>
    <property type="project" value="UniProtKB-SubCell"/>
</dbReference>
<gene>
    <name evidence="17" type="ORF">URODEC1_LOCUS23861</name>
</gene>
<evidence type="ECO:0000256" key="8">
    <source>
        <dbReference type="ARBA" id="ARBA00022840"/>
    </source>
</evidence>
<evidence type="ECO:0000256" key="11">
    <source>
        <dbReference type="ARBA" id="ARBA00023157"/>
    </source>
</evidence>
<evidence type="ECO:0000256" key="6">
    <source>
        <dbReference type="ARBA" id="ARBA00022741"/>
    </source>
</evidence>